<proteinExistence type="predicted"/>
<protein>
    <submittedName>
        <fullName evidence="1">Uncharacterized protein</fullName>
    </submittedName>
</protein>
<reference evidence="1" key="1">
    <citation type="journal article" date="2020" name="Fungal Divers.">
        <title>Resolving the Mortierellaceae phylogeny through synthesis of multi-gene phylogenetics and phylogenomics.</title>
        <authorList>
            <person name="Vandepol N."/>
            <person name="Liber J."/>
            <person name="Desiro A."/>
            <person name="Na H."/>
            <person name="Kennedy M."/>
            <person name="Barry K."/>
            <person name="Grigoriev I.V."/>
            <person name="Miller A.N."/>
            <person name="O'Donnell K."/>
            <person name="Stajich J.E."/>
            <person name="Bonito G."/>
        </authorList>
    </citation>
    <scope>NUCLEOTIDE SEQUENCE</scope>
    <source>
        <strain evidence="1">NRRL 2591</strain>
    </source>
</reference>
<dbReference type="EMBL" id="JAAAXW010000062">
    <property type="protein sequence ID" value="KAF9546020.1"/>
    <property type="molecule type" value="Genomic_DNA"/>
</dbReference>
<organism evidence="1 2">
    <name type="scientific">Mortierella hygrophila</name>
    <dbReference type="NCBI Taxonomy" id="979708"/>
    <lineage>
        <taxon>Eukaryota</taxon>
        <taxon>Fungi</taxon>
        <taxon>Fungi incertae sedis</taxon>
        <taxon>Mucoromycota</taxon>
        <taxon>Mortierellomycotina</taxon>
        <taxon>Mortierellomycetes</taxon>
        <taxon>Mortierellales</taxon>
        <taxon>Mortierellaceae</taxon>
        <taxon>Mortierella</taxon>
    </lineage>
</organism>
<evidence type="ECO:0000313" key="2">
    <source>
        <dbReference type="Proteomes" id="UP000723463"/>
    </source>
</evidence>
<evidence type="ECO:0000313" key="1">
    <source>
        <dbReference type="EMBL" id="KAF9546020.1"/>
    </source>
</evidence>
<name>A0A9P6FAX5_9FUNG</name>
<comment type="caution">
    <text evidence="1">The sequence shown here is derived from an EMBL/GenBank/DDBJ whole genome shotgun (WGS) entry which is preliminary data.</text>
</comment>
<dbReference type="Proteomes" id="UP000723463">
    <property type="component" value="Unassembled WGS sequence"/>
</dbReference>
<accession>A0A9P6FAX5</accession>
<dbReference type="AlphaFoldDB" id="A0A9P6FAX5"/>
<sequence length="179" mass="20722">MTTKGIFSVVEACPKLRDLSKHHVFTDMSASMIIAFLQFMPSNNGVLSNQDHRLDYRWVPASEVFMISSFPQSAFTIPSRDLVEEPWGPIKFSELKLQHQLDKEQEASNKEEMIFSDPMPRWIIRLERIFCQFTVLTDLRILDPRVAVERRGDDATISYKNKAFVRMLKPEDRATGRLG</sequence>
<keyword evidence="2" id="KW-1185">Reference proteome</keyword>
<gene>
    <name evidence="1" type="ORF">EC957_010296</name>
</gene>